<dbReference type="Proteomes" id="UP000250369">
    <property type="component" value="Unassembled WGS sequence"/>
</dbReference>
<dbReference type="PANTHER" id="PTHR43630:SF2">
    <property type="entry name" value="GLYCOSYLTRANSFERASE"/>
    <property type="match status" value="1"/>
</dbReference>
<reference evidence="2 3" key="1">
    <citation type="journal article" date="2009" name="Int. J. Syst. Evol. Microbiol.">
        <title>Paenibacillus contaminans sp. nov., isolated from a contaminated laboratory plate.</title>
        <authorList>
            <person name="Chou J.H."/>
            <person name="Lee J.H."/>
            <person name="Lin M.C."/>
            <person name="Chang P.S."/>
            <person name="Arun A.B."/>
            <person name="Young C.C."/>
            <person name="Chen W.M."/>
        </authorList>
    </citation>
    <scope>NUCLEOTIDE SEQUENCE [LARGE SCALE GENOMIC DNA]</scope>
    <source>
        <strain evidence="2 3">CKOBP-6</strain>
    </source>
</reference>
<dbReference type="CDD" id="cd02511">
    <property type="entry name" value="Beta4Glucosyltransferase"/>
    <property type="match status" value="1"/>
</dbReference>
<dbReference type="Gene3D" id="3.90.550.10">
    <property type="entry name" value="Spore Coat Polysaccharide Biosynthesis Protein SpsA, Chain A"/>
    <property type="match status" value="1"/>
</dbReference>
<dbReference type="InterPro" id="IPR011990">
    <property type="entry name" value="TPR-like_helical_dom_sf"/>
</dbReference>
<proteinExistence type="predicted"/>
<dbReference type="AlphaFoldDB" id="A0A329MT96"/>
<organism evidence="2 3">
    <name type="scientific">Paenibacillus contaminans</name>
    <dbReference type="NCBI Taxonomy" id="450362"/>
    <lineage>
        <taxon>Bacteria</taxon>
        <taxon>Bacillati</taxon>
        <taxon>Bacillota</taxon>
        <taxon>Bacilli</taxon>
        <taxon>Bacillales</taxon>
        <taxon>Paenibacillaceae</taxon>
        <taxon>Paenibacillus</taxon>
    </lineage>
</organism>
<dbReference type="InterPro" id="IPR001173">
    <property type="entry name" value="Glyco_trans_2-like"/>
</dbReference>
<keyword evidence="3" id="KW-1185">Reference proteome</keyword>
<dbReference type="EMBL" id="QMFB01000001">
    <property type="protein sequence ID" value="RAV22802.1"/>
    <property type="molecule type" value="Genomic_DNA"/>
</dbReference>
<dbReference type="Pfam" id="PF00535">
    <property type="entry name" value="Glycos_transf_2"/>
    <property type="match status" value="1"/>
</dbReference>
<evidence type="ECO:0000313" key="3">
    <source>
        <dbReference type="Proteomes" id="UP000250369"/>
    </source>
</evidence>
<accession>A0A329MT96</accession>
<evidence type="ECO:0000313" key="2">
    <source>
        <dbReference type="EMBL" id="RAV22802.1"/>
    </source>
</evidence>
<dbReference type="SMART" id="SM00028">
    <property type="entry name" value="TPR"/>
    <property type="match status" value="4"/>
</dbReference>
<dbReference type="InterPro" id="IPR029044">
    <property type="entry name" value="Nucleotide-diphossugar_trans"/>
</dbReference>
<gene>
    <name evidence="2" type="ORF">DQG23_00900</name>
</gene>
<dbReference type="SUPFAM" id="SSF53448">
    <property type="entry name" value="Nucleotide-diphospho-sugar transferases"/>
    <property type="match status" value="1"/>
</dbReference>
<dbReference type="Gene3D" id="1.25.40.10">
    <property type="entry name" value="Tetratricopeptide repeat domain"/>
    <property type="match status" value="1"/>
</dbReference>
<comment type="caution">
    <text evidence="2">The sequence shown here is derived from an EMBL/GenBank/DDBJ whole genome shotgun (WGS) entry which is preliminary data.</text>
</comment>
<protein>
    <recommendedName>
        <fullName evidence="1">Glycosyltransferase 2-like domain-containing protein</fullName>
    </recommendedName>
</protein>
<name>A0A329MT96_9BACL</name>
<sequence length="654" mass="74552">MTRWFCFRVRPSCAKNGGRSRKRSAGSKRLSRFHAGSASKGCDFMHERPLLSACLIVKNEQRVMKRCLSSLKGVADEVIVVDTGSTDATVQICLENGAIVHHAEWEHDFAKARNTAIDLATGQWVLVLDADESILEPQGAKLRNLLNAETQAEGYFVKVINYYGYGHKVLGASVSSSMRLFRNNPQYRYKGKIHEQIVEPILQANPKAALLFTDLEIEHDGYLTEVVRDKGKSRRNIELLEREVEEHGDPFQRYNIAVEYIRAGEYERALKQLRLCKLADRFLLRSYAHIVMKREIDTLDYMGRYEEALVVCDEAARAFADFPDIFLSKGICSYRLGRWEEAETALTRALEIGEAPPQYSSNRGTGSYQATFYMGKLCERTKRYDDAIRWYLFTLRMKPDSLPPFLRIIRLLVRLAERSQWLAKVEELFTIDSARTWWSVALAFYQLGLYEETLKVLGERAMPEEKKAESDWLTIRCLFLLVDEGEKSEFAAQWTAAKGSPVKCVFYASLLSNDASAARASLPLLENAGEDPLTRALYRHLLADDNQLAVDPVLMTHISQQLWSELAFLHHMSRKHGLPMLAARIQTFWQAAIAFAPDPAKKIEGQFAWVRTLHVRIHQLILSAPQSSVSAEMWNETSDYLMPLIDDLFLGETV</sequence>
<feature type="domain" description="Glycosyltransferase 2-like" evidence="1">
    <location>
        <begin position="52"/>
        <end position="146"/>
    </location>
</feature>
<dbReference type="InterPro" id="IPR019734">
    <property type="entry name" value="TPR_rpt"/>
</dbReference>
<dbReference type="PANTHER" id="PTHR43630">
    <property type="entry name" value="POLY-BETA-1,6-N-ACETYL-D-GLUCOSAMINE SYNTHASE"/>
    <property type="match status" value="1"/>
</dbReference>
<dbReference type="SUPFAM" id="SSF48452">
    <property type="entry name" value="TPR-like"/>
    <property type="match status" value="1"/>
</dbReference>
<evidence type="ECO:0000259" key="1">
    <source>
        <dbReference type="Pfam" id="PF00535"/>
    </source>
</evidence>
<dbReference type="Pfam" id="PF14559">
    <property type="entry name" value="TPR_19"/>
    <property type="match status" value="1"/>
</dbReference>